<accession>A0A9J5YFN2</accession>
<gene>
    <name evidence="1" type="ORF">H5410_039292</name>
</gene>
<evidence type="ECO:0000313" key="1">
    <source>
        <dbReference type="EMBL" id="KAG5598060.1"/>
    </source>
</evidence>
<dbReference type="Proteomes" id="UP000824120">
    <property type="component" value="Chromosome 7"/>
</dbReference>
<evidence type="ECO:0000313" key="2">
    <source>
        <dbReference type="Proteomes" id="UP000824120"/>
    </source>
</evidence>
<dbReference type="AlphaFoldDB" id="A0A9J5YFN2"/>
<sequence>MDLILGISARSSFLHSSNISIRKLTELLLLLEESAVEGVSSGIIEKFEVVEDLDNTTTLYADDTTENPRRYGRSISTVGGVGRRRLGFDTSVVIRYAKYHQRMELKCQATTRR</sequence>
<reference evidence="1 2" key="1">
    <citation type="submission" date="2020-09" db="EMBL/GenBank/DDBJ databases">
        <title>De no assembly of potato wild relative species, Solanum commersonii.</title>
        <authorList>
            <person name="Cho K."/>
        </authorList>
    </citation>
    <scope>NUCLEOTIDE SEQUENCE [LARGE SCALE GENOMIC DNA]</scope>
    <source>
        <strain evidence="1">LZ3.2</strain>
        <tissue evidence="1">Leaf</tissue>
    </source>
</reference>
<keyword evidence="2" id="KW-1185">Reference proteome</keyword>
<dbReference type="EMBL" id="JACXVP010000007">
    <property type="protein sequence ID" value="KAG5598060.1"/>
    <property type="molecule type" value="Genomic_DNA"/>
</dbReference>
<name>A0A9J5YFN2_SOLCO</name>
<comment type="caution">
    <text evidence="1">The sequence shown here is derived from an EMBL/GenBank/DDBJ whole genome shotgun (WGS) entry which is preliminary data.</text>
</comment>
<proteinExistence type="predicted"/>
<organism evidence="1 2">
    <name type="scientific">Solanum commersonii</name>
    <name type="common">Commerson's wild potato</name>
    <name type="synonym">Commerson's nightshade</name>
    <dbReference type="NCBI Taxonomy" id="4109"/>
    <lineage>
        <taxon>Eukaryota</taxon>
        <taxon>Viridiplantae</taxon>
        <taxon>Streptophyta</taxon>
        <taxon>Embryophyta</taxon>
        <taxon>Tracheophyta</taxon>
        <taxon>Spermatophyta</taxon>
        <taxon>Magnoliopsida</taxon>
        <taxon>eudicotyledons</taxon>
        <taxon>Gunneridae</taxon>
        <taxon>Pentapetalae</taxon>
        <taxon>asterids</taxon>
        <taxon>lamiids</taxon>
        <taxon>Solanales</taxon>
        <taxon>Solanaceae</taxon>
        <taxon>Solanoideae</taxon>
        <taxon>Solaneae</taxon>
        <taxon>Solanum</taxon>
    </lineage>
</organism>
<protein>
    <submittedName>
        <fullName evidence="1">Uncharacterized protein</fullName>
    </submittedName>
</protein>